<dbReference type="EMBL" id="GDKF01007669">
    <property type="protein sequence ID" value="JAT70953.1"/>
    <property type="molecule type" value="Transcribed_RNA"/>
</dbReference>
<gene>
    <name evidence="1" type="ORF">g.19990</name>
</gene>
<accession>A0A1D1ZW86</accession>
<name>A0A1D1ZW86_AUXPR</name>
<proteinExistence type="predicted"/>
<reference evidence="1" key="1">
    <citation type="submission" date="2015-08" db="EMBL/GenBank/DDBJ databases">
        <authorList>
            <person name="Babu N.S."/>
            <person name="Beckwith C.J."/>
            <person name="Beseler K.G."/>
            <person name="Brison A."/>
            <person name="Carone J.V."/>
            <person name="Caskin T.P."/>
            <person name="Diamond M."/>
            <person name="Durham M.E."/>
            <person name="Foxe J.M."/>
            <person name="Go M."/>
            <person name="Henderson B.A."/>
            <person name="Jones I.B."/>
            <person name="McGettigan J.A."/>
            <person name="Micheletti S.J."/>
            <person name="Nasrallah M.E."/>
            <person name="Ortiz D."/>
            <person name="Piller C.R."/>
            <person name="Privatt S.R."/>
            <person name="Schneider S.L."/>
            <person name="Sharp S."/>
            <person name="Smith T.C."/>
            <person name="Stanton J.D."/>
            <person name="Ullery H.E."/>
            <person name="Wilson R.J."/>
            <person name="Serrano M.G."/>
            <person name="Buck G."/>
            <person name="Lee V."/>
            <person name="Wang Y."/>
            <person name="Carvalho R."/>
            <person name="Voegtly L."/>
            <person name="Shi R."/>
            <person name="Duckworth R."/>
            <person name="Johnson A."/>
            <person name="Loviza R."/>
            <person name="Walstead R."/>
            <person name="Shah Z."/>
            <person name="Kiflezghi M."/>
            <person name="Wade K."/>
            <person name="Ball S.L."/>
            <person name="Bradley K.W."/>
            <person name="Asai D.J."/>
            <person name="Bowman C.A."/>
            <person name="Russell D.A."/>
            <person name="Pope W.H."/>
            <person name="Jacobs-Sera D."/>
            <person name="Hendrix R.W."/>
            <person name="Hatfull G.F."/>
        </authorList>
    </citation>
    <scope>NUCLEOTIDE SEQUENCE</scope>
</reference>
<feature type="non-terminal residue" evidence="1">
    <location>
        <position position="1"/>
    </location>
</feature>
<organism evidence="1">
    <name type="scientific">Auxenochlorella protothecoides</name>
    <name type="common">Green microalga</name>
    <name type="synonym">Chlorella protothecoides</name>
    <dbReference type="NCBI Taxonomy" id="3075"/>
    <lineage>
        <taxon>Eukaryota</taxon>
        <taxon>Viridiplantae</taxon>
        <taxon>Chlorophyta</taxon>
        <taxon>core chlorophytes</taxon>
        <taxon>Trebouxiophyceae</taxon>
        <taxon>Chlorellales</taxon>
        <taxon>Chlorellaceae</taxon>
        <taxon>Auxenochlorella</taxon>
    </lineage>
</organism>
<dbReference type="AlphaFoldDB" id="A0A1D1ZW86"/>
<sequence length="260" mass="27340">LDSNIYAEKPLVTPVACTTPYLHHLRPAPSPSQEQHGITTAVSILPPEAQTNHIMRFTSLSTLCLCLLVAASCAGSGRALSWPLCDPAGLVWMTERPERDDVYPGSNLWFFCNSGINILGDAVSICSGNGTRCDTLATATVLCQILGYDEASSYQSDVTTTTTLAEGQAVRSLSGEFCQADGSFTLQRPEGNAAPLSNGPCTVLNKLVCVRLSSSMDAAAESAFLAISENQFGGKEIAPAAELIAEVADSLPGGRKLLGK</sequence>
<evidence type="ECO:0000313" key="1">
    <source>
        <dbReference type="EMBL" id="JAT70953.1"/>
    </source>
</evidence>
<protein>
    <submittedName>
        <fullName evidence="1">Uncharacterized protein</fullName>
    </submittedName>
</protein>